<keyword evidence="2" id="KW-1185">Reference proteome</keyword>
<reference evidence="1" key="2">
    <citation type="submission" date="2017-10" db="EMBL/GenBank/DDBJ databases">
        <title>Ladona fulva Genome sequencing and assembly.</title>
        <authorList>
            <person name="Murali S."/>
            <person name="Richards S."/>
            <person name="Bandaranaike D."/>
            <person name="Bellair M."/>
            <person name="Blankenburg K."/>
            <person name="Chao H."/>
            <person name="Dinh H."/>
            <person name="Doddapaneni H."/>
            <person name="Dugan-Rocha S."/>
            <person name="Elkadiri S."/>
            <person name="Gnanaolivu R."/>
            <person name="Hernandez B."/>
            <person name="Skinner E."/>
            <person name="Javaid M."/>
            <person name="Lee S."/>
            <person name="Li M."/>
            <person name="Ming W."/>
            <person name="Munidasa M."/>
            <person name="Muniz J."/>
            <person name="Nguyen L."/>
            <person name="Hughes D."/>
            <person name="Osuji N."/>
            <person name="Pu L.-L."/>
            <person name="Puazo M."/>
            <person name="Qu C."/>
            <person name="Quiroz J."/>
            <person name="Raj R."/>
            <person name="Weissenberger G."/>
            <person name="Xin Y."/>
            <person name="Zou X."/>
            <person name="Han Y."/>
            <person name="Worley K."/>
            <person name="Muzny D."/>
            <person name="Gibbs R."/>
        </authorList>
    </citation>
    <scope>NUCLEOTIDE SEQUENCE</scope>
    <source>
        <strain evidence="1">Sampled in the wild</strain>
    </source>
</reference>
<dbReference type="PANTHER" id="PTHR23278:SF28">
    <property type="entry name" value="SIDESTEP IV, ISOFORM C"/>
    <property type="match status" value="1"/>
</dbReference>
<dbReference type="AlphaFoldDB" id="A0A8K0K6H5"/>
<proteinExistence type="predicted"/>
<dbReference type="Proteomes" id="UP000792457">
    <property type="component" value="Unassembled WGS sequence"/>
</dbReference>
<dbReference type="InterPro" id="IPR013783">
    <property type="entry name" value="Ig-like_fold"/>
</dbReference>
<protein>
    <recommendedName>
        <fullName evidence="3">Ig-like domain-containing protein</fullName>
    </recommendedName>
</protein>
<sequence>MHLPEKSRSSTGKLFLVLAISADCGFCVRLELAMRPKYIFDLKLRLKLTSLPLATFDVRGRQFGQAKLWSAPSAFGTRAFFRTATSPAQLMVDDLTLEDEGVYRCRVDFRNSPTRNLKINLTVIEIYFPFSFDSFDVRGRQFGQAKLWSAPSAFGTRAFFRTATSPAQLMVDDLTLEDEGVYRCRVDFRNSPTRNLKINLTVIGEYYFAFNQCIVGQ</sequence>
<name>A0A8K0K6H5_LADFU</name>
<evidence type="ECO:0000313" key="1">
    <source>
        <dbReference type="EMBL" id="KAG8228135.1"/>
    </source>
</evidence>
<dbReference type="OrthoDB" id="6431884at2759"/>
<dbReference type="PANTHER" id="PTHR23278">
    <property type="entry name" value="SIDESTEP PROTEIN"/>
    <property type="match status" value="1"/>
</dbReference>
<dbReference type="Gene3D" id="2.60.40.10">
    <property type="entry name" value="Immunoglobulins"/>
    <property type="match status" value="2"/>
</dbReference>
<evidence type="ECO:0000313" key="2">
    <source>
        <dbReference type="Proteomes" id="UP000792457"/>
    </source>
</evidence>
<gene>
    <name evidence="1" type="ORF">J437_LFUL000137</name>
</gene>
<evidence type="ECO:0008006" key="3">
    <source>
        <dbReference type="Google" id="ProtNLM"/>
    </source>
</evidence>
<dbReference type="EMBL" id="KZ308359">
    <property type="protein sequence ID" value="KAG8228135.1"/>
    <property type="molecule type" value="Genomic_DNA"/>
</dbReference>
<organism evidence="1 2">
    <name type="scientific">Ladona fulva</name>
    <name type="common">Scarce chaser dragonfly</name>
    <name type="synonym">Libellula fulva</name>
    <dbReference type="NCBI Taxonomy" id="123851"/>
    <lineage>
        <taxon>Eukaryota</taxon>
        <taxon>Metazoa</taxon>
        <taxon>Ecdysozoa</taxon>
        <taxon>Arthropoda</taxon>
        <taxon>Hexapoda</taxon>
        <taxon>Insecta</taxon>
        <taxon>Pterygota</taxon>
        <taxon>Palaeoptera</taxon>
        <taxon>Odonata</taxon>
        <taxon>Epiprocta</taxon>
        <taxon>Anisoptera</taxon>
        <taxon>Libelluloidea</taxon>
        <taxon>Libellulidae</taxon>
        <taxon>Ladona</taxon>
    </lineage>
</organism>
<accession>A0A8K0K6H5</accession>
<dbReference type="InterPro" id="IPR036179">
    <property type="entry name" value="Ig-like_dom_sf"/>
</dbReference>
<dbReference type="SUPFAM" id="SSF48726">
    <property type="entry name" value="Immunoglobulin"/>
    <property type="match status" value="2"/>
</dbReference>
<reference evidence="1" key="1">
    <citation type="submission" date="2013-04" db="EMBL/GenBank/DDBJ databases">
        <authorList>
            <person name="Qu J."/>
            <person name="Murali S.C."/>
            <person name="Bandaranaike D."/>
            <person name="Bellair M."/>
            <person name="Blankenburg K."/>
            <person name="Chao H."/>
            <person name="Dinh H."/>
            <person name="Doddapaneni H."/>
            <person name="Downs B."/>
            <person name="Dugan-Rocha S."/>
            <person name="Elkadiri S."/>
            <person name="Gnanaolivu R.D."/>
            <person name="Hernandez B."/>
            <person name="Javaid M."/>
            <person name="Jayaseelan J.C."/>
            <person name="Lee S."/>
            <person name="Li M."/>
            <person name="Ming W."/>
            <person name="Munidasa M."/>
            <person name="Muniz J."/>
            <person name="Nguyen L."/>
            <person name="Ongeri F."/>
            <person name="Osuji N."/>
            <person name="Pu L.-L."/>
            <person name="Puazo M."/>
            <person name="Qu C."/>
            <person name="Quiroz J."/>
            <person name="Raj R."/>
            <person name="Weissenberger G."/>
            <person name="Xin Y."/>
            <person name="Zou X."/>
            <person name="Han Y."/>
            <person name="Richards S."/>
            <person name="Worley K."/>
            <person name="Muzny D."/>
            <person name="Gibbs R."/>
        </authorList>
    </citation>
    <scope>NUCLEOTIDE SEQUENCE</scope>
    <source>
        <strain evidence="1">Sampled in the wild</strain>
    </source>
</reference>
<comment type="caution">
    <text evidence="1">The sequence shown here is derived from an EMBL/GenBank/DDBJ whole genome shotgun (WGS) entry which is preliminary data.</text>
</comment>